<feature type="signal peptide" evidence="3">
    <location>
        <begin position="1"/>
        <end position="34"/>
    </location>
</feature>
<dbReference type="InterPro" id="IPR050570">
    <property type="entry name" value="Cell_wall_metabolism_enzyme"/>
</dbReference>
<dbReference type="Proteomes" id="UP000281738">
    <property type="component" value="Unassembled WGS sequence"/>
</dbReference>
<sequence length="439" mass="46256">MWFPMSDPRRSRQAARRLLGLGLVTALALGSGLAATPAAVGADGATDARAHGEGRMGPSSARTVSASPSSGPDFEMPFPCGQTWTGGTRSSHSPSSWTVDFNTPDDLGKPALASAPGVVTLTRSLTTSYGRYVVVDHGGGYTTLYAHLNSIAATVGQVVDQGDLIGYVGTSGGSTGPHLHFEERRDGGYFHPWFSRTLFAFGSTSASKSCGDRPLAGDFDGDGRDDMAVWRPGATTGRFYLRTLPTRQVVDWGRAGDTPLAADFNGDGISQVATKGLGSSTWKLRGGTGATATVTAGGATDVPLAGDWDGNRLAELGWYRWSNRTFYLRAADLSVRSVVWGTTGEQPVVGDWNGNRASDVGAFRSSTATWRLRVPSGSSYVTRTVTFGAPGDVPVVGDWDGDGTDDLGTWRPSTRTFHQRVPEGAGFVTRASRYGLARG</sequence>
<protein>
    <submittedName>
        <fullName evidence="5">Peptidase M23-like protein</fullName>
    </submittedName>
</protein>
<dbReference type="SUPFAM" id="SSF51261">
    <property type="entry name" value="Duplicated hybrid motif"/>
    <property type="match status" value="1"/>
</dbReference>
<organism evidence="5 6">
    <name type="scientific">Nocardioides aurantiacus</name>
    <dbReference type="NCBI Taxonomy" id="86796"/>
    <lineage>
        <taxon>Bacteria</taxon>
        <taxon>Bacillati</taxon>
        <taxon>Actinomycetota</taxon>
        <taxon>Actinomycetes</taxon>
        <taxon>Propionibacteriales</taxon>
        <taxon>Nocardioidaceae</taxon>
        <taxon>Nocardioides</taxon>
    </lineage>
</organism>
<feature type="region of interest" description="Disordered" evidence="2">
    <location>
        <begin position="45"/>
        <end position="97"/>
    </location>
</feature>
<dbReference type="InterPro" id="IPR011055">
    <property type="entry name" value="Dup_hybrid_motif"/>
</dbReference>
<comment type="caution">
    <text evidence="5">The sequence shown here is derived from an EMBL/GenBank/DDBJ whole genome shotgun (WGS) entry which is preliminary data.</text>
</comment>
<dbReference type="PANTHER" id="PTHR21666">
    <property type="entry name" value="PEPTIDASE-RELATED"/>
    <property type="match status" value="1"/>
</dbReference>
<dbReference type="CDD" id="cd12797">
    <property type="entry name" value="M23_peptidase"/>
    <property type="match status" value="1"/>
</dbReference>
<gene>
    <name evidence="5" type="ORF">EDD33_2191</name>
</gene>
<proteinExistence type="predicted"/>
<keyword evidence="1 3" id="KW-0732">Signal</keyword>
<dbReference type="EMBL" id="RKHO01000001">
    <property type="protein sequence ID" value="ROR91325.1"/>
    <property type="molecule type" value="Genomic_DNA"/>
</dbReference>
<dbReference type="OrthoDB" id="1099523at2"/>
<feature type="compositionally biased region" description="Polar residues" evidence="2">
    <location>
        <begin position="82"/>
        <end position="97"/>
    </location>
</feature>
<evidence type="ECO:0000313" key="5">
    <source>
        <dbReference type="EMBL" id="ROR91325.1"/>
    </source>
</evidence>
<evidence type="ECO:0000256" key="1">
    <source>
        <dbReference type="ARBA" id="ARBA00022729"/>
    </source>
</evidence>
<dbReference type="GO" id="GO:0004222">
    <property type="term" value="F:metalloendopeptidase activity"/>
    <property type="evidence" value="ECO:0007669"/>
    <property type="project" value="TreeGrafter"/>
</dbReference>
<reference evidence="5 6" key="1">
    <citation type="submission" date="2018-11" db="EMBL/GenBank/DDBJ databases">
        <title>Sequencing the genomes of 1000 actinobacteria strains.</title>
        <authorList>
            <person name="Klenk H.-P."/>
        </authorList>
    </citation>
    <scope>NUCLEOTIDE SEQUENCE [LARGE SCALE GENOMIC DNA]</scope>
    <source>
        <strain evidence="5 6">DSM 12652</strain>
    </source>
</reference>
<evidence type="ECO:0000259" key="4">
    <source>
        <dbReference type="Pfam" id="PF01551"/>
    </source>
</evidence>
<dbReference type="InterPro" id="IPR016047">
    <property type="entry name" value="M23ase_b-sheet_dom"/>
</dbReference>
<evidence type="ECO:0000256" key="2">
    <source>
        <dbReference type="SAM" id="MobiDB-lite"/>
    </source>
</evidence>
<feature type="domain" description="M23ase beta-sheet core" evidence="4">
    <location>
        <begin position="99"/>
        <end position="192"/>
    </location>
</feature>
<feature type="chain" id="PRO_5018016402" evidence="3">
    <location>
        <begin position="35"/>
        <end position="439"/>
    </location>
</feature>
<evidence type="ECO:0000256" key="3">
    <source>
        <dbReference type="SAM" id="SignalP"/>
    </source>
</evidence>
<dbReference type="Pfam" id="PF01551">
    <property type="entry name" value="Peptidase_M23"/>
    <property type="match status" value="1"/>
</dbReference>
<accession>A0A3N2CUV5</accession>
<dbReference type="AlphaFoldDB" id="A0A3N2CUV5"/>
<dbReference type="Gene3D" id="2.70.70.10">
    <property type="entry name" value="Glucose Permease (Domain IIA)"/>
    <property type="match status" value="1"/>
</dbReference>
<keyword evidence="6" id="KW-1185">Reference proteome</keyword>
<dbReference type="InterPro" id="IPR028994">
    <property type="entry name" value="Integrin_alpha_N"/>
</dbReference>
<name>A0A3N2CUV5_9ACTN</name>
<evidence type="ECO:0000313" key="6">
    <source>
        <dbReference type="Proteomes" id="UP000281738"/>
    </source>
</evidence>
<dbReference type="PANTHER" id="PTHR21666:SF289">
    <property type="entry name" value="L-ALA--D-GLU ENDOPEPTIDASE"/>
    <property type="match status" value="1"/>
</dbReference>
<feature type="compositionally biased region" description="Low complexity" evidence="2">
    <location>
        <begin position="58"/>
        <end position="70"/>
    </location>
</feature>
<dbReference type="SUPFAM" id="SSF69318">
    <property type="entry name" value="Integrin alpha N-terminal domain"/>
    <property type="match status" value="1"/>
</dbReference>